<evidence type="ECO:0000256" key="2">
    <source>
        <dbReference type="ARBA" id="ARBA00011355"/>
    </source>
</evidence>
<evidence type="ECO:0000259" key="5">
    <source>
        <dbReference type="SMART" id="SM00893"/>
    </source>
</evidence>
<organism evidence="6 7">
    <name type="scientific">Arcanobacterium bovis</name>
    <dbReference type="NCBI Taxonomy" id="2529275"/>
    <lineage>
        <taxon>Bacteria</taxon>
        <taxon>Bacillati</taxon>
        <taxon>Actinomycetota</taxon>
        <taxon>Actinomycetes</taxon>
        <taxon>Actinomycetales</taxon>
        <taxon>Actinomycetaceae</taxon>
        <taxon>Arcanobacterium</taxon>
    </lineage>
</organism>
<dbReference type="RefSeq" id="WP_131279511.1">
    <property type="nucleotide sequence ID" value="NZ_JBHSLR010000009.1"/>
</dbReference>
<proteinExistence type="predicted"/>
<sequence>MKIVVAYKWAPNPQDASVSNEGVVTWGNKRAISEYDPVAMRVARLLADATGAELIGITAGDVSAATPKATQAAAARGLDQLVVVADETLAAASADTYARVLAGLVRRIGDVDLIIAGDSSADVGGRSVPALLAAYLGIPAFADVSEISPLDDGLKVTRHFQGAHQVLKLNGAAVLSVTTDASSIPLIGMKDIMAARKKPVEKVDLAELEIEVSAGVAEVTGTEKPATRERKHIIFDSADAAKELVAALRSEGVL</sequence>
<dbReference type="InterPro" id="IPR014730">
    <property type="entry name" value="ETF_a/b_N"/>
</dbReference>
<comment type="function">
    <text evidence="3">The electron transfer flavoprotein serves as a specific electron acceptor for other dehydrogenases. It transfers the electrons to the main respiratory chain via ETF-ubiquinone oxidoreductase (ETF dehydrogenase).</text>
</comment>
<reference evidence="6 7" key="1">
    <citation type="submission" date="2019-02" db="EMBL/GenBank/DDBJ databases">
        <title>Arcanobacterium bovis sp. nov., isolated from the milk of a cow with mastitis.</title>
        <authorList>
            <person name="Sammra O."/>
            <person name="Foster G."/>
            <person name="Hassan A."/>
            <person name="Alssahen M."/>
            <person name="Laemmler C."/>
            <person name="Borowiak M."/>
            <person name="Malorny B."/>
            <person name="Abdulmawjood A."/>
        </authorList>
    </citation>
    <scope>NUCLEOTIDE SEQUENCE [LARGE SCALE GENOMIC DNA]</scope>
    <source>
        <strain evidence="6 7">C605018/01/1</strain>
    </source>
</reference>
<keyword evidence="7" id="KW-1185">Reference proteome</keyword>
<dbReference type="Pfam" id="PF01012">
    <property type="entry name" value="ETF"/>
    <property type="match status" value="1"/>
</dbReference>
<dbReference type="Gene3D" id="3.40.50.620">
    <property type="entry name" value="HUPs"/>
    <property type="match status" value="1"/>
</dbReference>
<dbReference type="Proteomes" id="UP000293036">
    <property type="component" value="Unassembled WGS sequence"/>
</dbReference>
<evidence type="ECO:0000256" key="3">
    <source>
        <dbReference type="ARBA" id="ARBA00025649"/>
    </source>
</evidence>
<dbReference type="InterPro" id="IPR012255">
    <property type="entry name" value="ETF_b"/>
</dbReference>
<name>A0A4Q9V2J7_9ACTO</name>
<dbReference type="GO" id="GO:0009055">
    <property type="term" value="F:electron transfer activity"/>
    <property type="evidence" value="ECO:0007669"/>
    <property type="project" value="InterPro"/>
</dbReference>
<evidence type="ECO:0000313" key="7">
    <source>
        <dbReference type="Proteomes" id="UP000293036"/>
    </source>
</evidence>
<dbReference type="SMART" id="SM00893">
    <property type="entry name" value="ETF"/>
    <property type="match status" value="1"/>
</dbReference>
<comment type="caution">
    <text evidence="6">The sequence shown here is derived from an EMBL/GenBank/DDBJ whole genome shotgun (WGS) entry which is preliminary data.</text>
</comment>
<dbReference type="InterPro" id="IPR014729">
    <property type="entry name" value="Rossmann-like_a/b/a_fold"/>
</dbReference>
<protein>
    <recommendedName>
        <fullName evidence="4">Electron transfer flavoprotein small subunit</fullName>
    </recommendedName>
</protein>
<dbReference type="AlphaFoldDB" id="A0A4Q9V2J7"/>
<evidence type="ECO:0000256" key="1">
    <source>
        <dbReference type="ARBA" id="ARBA00001974"/>
    </source>
</evidence>
<gene>
    <name evidence="6" type="ORF">EZJ44_01810</name>
</gene>
<dbReference type="PANTHER" id="PTHR21294">
    <property type="entry name" value="ELECTRON TRANSFER FLAVOPROTEIN BETA-SUBUNIT"/>
    <property type="match status" value="1"/>
</dbReference>
<accession>A0A4Q9V2J7</accession>
<evidence type="ECO:0000256" key="4">
    <source>
        <dbReference type="ARBA" id="ARBA00042002"/>
    </source>
</evidence>
<dbReference type="SUPFAM" id="SSF52402">
    <property type="entry name" value="Adenine nucleotide alpha hydrolases-like"/>
    <property type="match status" value="1"/>
</dbReference>
<dbReference type="PANTHER" id="PTHR21294:SF17">
    <property type="entry name" value="PROTEIN FIXA"/>
    <property type="match status" value="1"/>
</dbReference>
<feature type="domain" description="Electron transfer flavoprotein alpha/beta-subunit N-terminal" evidence="5">
    <location>
        <begin position="20"/>
        <end position="212"/>
    </location>
</feature>
<evidence type="ECO:0000313" key="6">
    <source>
        <dbReference type="EMBL" id="TBW23885.1"/>
    </source>
</evidence>
<comment type="subunit">
    <text evidence="2">Heterodimer of an alpha and a beta subunit.</text>
</comment>
<dbReference type="EMBL" id="SJDT01000001">
    <property type="protein sequence ID" value="TBW23885.1"/>
    <property type="molecule type" value="Genomic_DNA"/>
</dbReference>
<comment type="cofactor">
    <cofactor evidence="1">
        <name>FAD</name>
        <dbReference type="ChEBI" id="CHEBI:57692"/>
    </cofactor>
</comment>
<dbReference type="OrthoDB" id="9804960at2"/>